<evidence type="ECO:0000256" key="1">
    <source>
        <dbReference type="ARBA" id="ARBA00022837"/>
    </source>
</evidence>
<dbReference type="PANTHER" id="PTHR10827:SF89">
    <property type="entry name" value="EF-HAND DOMAIN-CONTAINING PROTEIN"/>
    <property type="match status" value="1"/>
</dbReference>
<dbReference type="SUPFAM" id="SSF47473">
    <property type="entry name" value="EF-hand"/>
    <property type="match status" value="2"/>
</dbReference>
<dbReference type="Gene3D" id="1.10.238.10">
    <property type="entry name" value="EF-hand"/>
    <property type="match status" value="2"/>
</dbReference>
<organism evidence="3">
    <name type="scientific">Salvia splendens</name>
    <name type="common">Scarlet sage</name>
    <dbReference type="NCBI Taxonomy" id="180675"/>
    <lineage>
        <taxon>Eukaryota</taxon>
        <taxon>Viridiplantae</taxon>
        <taxon>Streptophyta</taxon>
        <taxon>Embryophyta</taxon>
        <taxon>Tracheophyta</taxon>
        <taxon>Spermatophyta</taxon>
        <taxon>Magnoliopsida</taxon>
        <taxon>eudicotyledons</taxon>
        <taxon>Gunneridae</taxon>
        <taxon>Pentapetalae</taxon>
        <taxon>asterids</taxon>
        <taxon>lamiids</taxon>
        <taxon>Lamiales</taxon>
        <taxon>Lamiaceae</taxon>
        <taxon>Nepetoideae</taxon>
        <taxon>Mentheae</taxon>
        <taxon>Salviinae</taxon>
        <taxon>Salvia</taxon>
        <taxon>Salvia subgen. Calosphace</taxon>
        <taxon>core Calosphace</taxon>
    </lineage>
</organism>
<name>A0A8X8WHW7_SALSN</name>
<reference evidence="3" key="2">
    <citation type="submission" date="2020-08" db="EMBL/GenBank/DDBJ databases">
        <title>Plant Genome Project.</title>
        <authorList>
            <person name="Zhang R.-G."/>
        </authorList>
    </citation>
    <scope>NUCLEOTIDE SEQUENCE</scope>
    <source>
        <strain evidence="3">Huo1</strain>
        <tissue evidence="3">Leaf</tissue>
    </source>
</reference>
<comment type="caution">
    <text evidence="3">The sequence shown here is derived from an EMBL/GenBank/DDBJ whole genome shotgun (WGS) entry which is preliminary data.</text>
</comment>
<dbReference type="GO" id="GO:0005783">
    <property type="term" value="C:endoplasmic reticulum"/>
    <property type="evidence" value="ECO:0007669"/>
    <property type="project" value="TreeGrafter"/>
</dbReference>
<dbReference type="SUPFAM" id="SSF57850">
    <property type="entry name" value="RING/U-box"/>
    <property type="match status" value="1"/>
</dbReference>
<dbReference type="AlphaFoldDB" id="A0A8X8WHW7"/>
<dbReference type="PROSITE" id="PS50222">
    <property type="entry name" value="EF_HAND_2"/>
    <property type="match status" value="4"/>
</dbReference>
<dbReference type="GO" id="GO:0005509">
    <property type="term" value="F:calcium ion binding"/>
    <property type="evidence" value="ECO:0007669"/>
    <property type="project" value="InterPro"/>
</dbReference>
<evidence type="ECO:0000313" key="3">
    <source>
        <dbReference type="EMBL" id="KAG6395272.1"/>
    </source>
</evidence>
<dbReference type="EMBL" id="PNBA02000017">
    <property type="protein sequence ID" value="KAG6395272.1"/>
    <property type="molecule type" value="Genomic_DNA"/>
</dbReference>
<feature type="domain" description="EF-hand" evidence="2">
    <location>
        <begin position="175"/>
        <end position="210"/>
    </location>
</feature>
<feature type="domain" description="EF-hand" evidence="2">
    <location>
        <begin position="217"/>
        <end position="244"/>
    </location>
</feature>
<sequence length="400" mass="44874">MEGILYQVAKFSSDAEKKSIKQSFAKLDLDGDGKISLAEFKKTTSSWLCAEAVFKKLDENGDGCLDFEEFLCLHYMEQKVDIARCSGCWELLVGPYFSCLLCFGRGADAYDLCCACYRHGGSLSHEHSVQNMMDHHSLIKLFRNRTAAAEKDKNKKEMEELREIAKAHYRAGSPQVQTLAYEFYRSMDSDGDGRVDLSEFLAFMSHEGYPYMQNASFFDELDVDGNGTLDFSEVMTLYYIIKSGRPFCDCCAKFIPGVFFSCVECFKNPNTSFDLCRDCYRVGRCDHNHGGRAQFLDNHTLLQAMRDPALAHASGVAFHEALNRPTNAIVPLQHDGIYMNNSYPTPYNSNIHPQNAIVPASSNINWVFVDASQSKWKLALNAFEVSLSVGNVAGTLCTIL</sequence>
<accession>A0A8X8WHW7</accession>
<feature type="domain" description="EF-hand" evidence="2">
    <location>
        <begin position="51"/>
        <end position="80"/>
    </location>
</feature>
<dbReference type="PROSITE" id="PS00018">
    <property type="entry name" value="EF_HAND_1"/>
    <property type="match status" value="4"/>
</dbReference>
<keyword evidence="4" id="KW-1185">Reference proteome</keyword>
<dbReference type="PANTHER" id="PTHR10827">
    <property type="entry name" value="RETICULOCALBIN"/>
    <property type="match status" value="1"/>
</dbReference>
<evidence type="ECO:0000259" key="2">
    <source>
        <dbReference type="PROSITE" id="PS50222"/>
    </source>
</evidence>
<reference evidence="3" key="1">
    <citation type="submission" date="2018-01" db="EMBL/GenBank/DDBJ databases">
        <authorList>
            <person name="Mao J.F."/>
        </authorList>
    </citation>
    <scope>NUCLEOTIDE SEQUENCE</scope>
    <source>
        <strain evidence="3">Huo1</strain>
        <tissue evidence="3">Leaf</tissue>
    </source>
</reference>
<feature type="domain" description="EF-hand" evidence="2">
    <location>
        <begin position="15"/>
        <end position="50"/>
    </location>
</feature>
<dbReference type="InterPro" id="IPR011992">
    <property type="entry name" value="EF-hand-dom_pair"/>
</dbReference>
<dbReference type="InterPro" id="IPR002048">
    <property type="entry name" value="EF_hand_dom"/>
</dbReference>
<evidence type="ECO:0000313" key="4">
    <source>
        <dbReference type="Proteomes" id="UP000298416"/>
    </source>
</evidence>
<dbReference type="InterPro" id="IPR018247">
    <property type="entry name" value="EF_Hand_1_Ca_BS"/>
</dbReference>
<gene>
    <name evidence="3" type="ORF">SASPL_145914</name>
</gene>
<protein>
    <recommendedName>
        <fullName evidence="2">EF-hand domain-containing protein</fullName>
    </recommendedName>
</protein>
<dbReference type="SMART" id="SM00054">
    <property type="entry name" value="EFh"/>
    <property type="match status" value="4"/>
</dbReference>
<dbReference type="CDD" id="cd00051">
    <property type="entry name" value="EFh"/>
    <property type="match status" value="3"/>
</dbReference>
<keyword evidence="1" id="KW-0106">Calcium</keyword>
<dbReference type="Pfam" id="PF13499">
    <property type="entry name" value="EF-hand_7"/>
    <property type="match status" value="2"/>
</dbReference>
<dbReference type="Proteomes" id="UP000298416">
    <property type="component" value="Unassembled WGS sequence"/>
</dbReference>
<proteinExistence type="predicted"/>